<sequence>MTTSSMVGRGEAGVYLQQSTGRRRGPPWTGRLSITGQHTYSSTPKGNVERPINLIVMFLDCGRKLWASYQQCYQLRHRVAQDDPLQFKKKKMTFSREQTHFPTDRTWIVKDKLNFIFINL</sequence>
<dbReference type="Proteomes" id="UP001469553">
    <property type="component" value="Unassembled WGS sequence"/>
</dbReference>
<evidence type="ECO:0000256" key="1">
    <source>
        <dbReference type="SAM" id="MobiDB-lite"/>
    </source>
</evidence>
<protein>
    <submittedName>
        <fullName evidence="2">Uncharacterized protein</fullName>
    </submittedName>
</protein>
<evidence type="ECO:0000313" key="3">
    <source>
        <dbReference type="Proteomes" id="UP001469553"/>
    </source>
</evidence>
<feature type="region of interest" description="Disordered" evidence="1">
    <location>
        <begin position="1"/>
        <end position="47"/>
    </location>
</feature>
<comment type="caution">
    <text evidence="2">The sequence shown here is derived from an EMBL/GenBank/DDBJ whole genome shotgun (WGS) entry which is preliminary data.</text>
</comment>
<evidence type="ECO:0000313" key="2">
    <source>
        <dbReference type="EMBL" id="MEQ2316015.1"/>
    </source>
</evidence>
<gene>
    <name evidence="2" type="ORF">AMECASPLE_028324</name>
</gene>
<dbReference type="EMBL" id="JAHRIP010087744">
    <property type="protein sequence ID" value="MEQ2316015.1"/>
    <property type="molecule type" value="Genomic_DNA"/>
</dbReference>
<accession>A0ABV1ACD0</accession>
<reference evidence="2 3" key="1">
    <citation type="submission" date="2021-06" db="EMBL/GenBank/DDBJ databases">
        <authorList>
            <person name="Palmer J.M."/>
        </authorList>
    </citation>
    <scope>NUCLEOTIDE SEQUENCE [LARGE SCALE GENOMIC DNA]</scope>
    <source>
        <strain evidence="2 3">AS_MEX2019</strain>
        <tissue evidence="2">Muscle</tissue>
    </source>
</reference>
<feature type="compositionally biased region" description="Polar residues" evidence="1">
    <location>
        <begin position="32"/>
        <end position="45"/>
    </location>
</feature>
<proteinExistence type="predicted"/>
<keyword evidence="3" id="KW-1185">Reference proteome</keyword>
<name>A0ABV1ACD0_9TELE</name>
<organism evidence="2 3">
    <name type="scientific">Ameca splendens</name>
    <dbReference type="NCBI Taxonomy" id="208324"/>
    <lineage>
        <taxon>Eukaryota</taxon>
        <taxon>Metazoa</taxon>
        <taxon>Chordata</taxon>
        <taxon>Craniata</taxon>
        <taxon>Vertebrata</taxon>
        <taxon>Euteleostomi</taxon>
        <taxon>Actinopterygii</taxon>
        <taxon>Neopterygii</taxon>
        <taxon>Teleostei</taxon>
        <taxon>Neoteleostei</taxon>
        <taxon>Acanthomorphata</taxon>
        <taxon>Ovalentaria</taxon>
        <taxon>Atherinomorphae</taxon>
        <taxon>Cyprinodontiformes</taxon>
        <taxon>Goodeidae</taxon>
        <taxon>Ameca</taxon>
    </lineage>
</organism>